<evidence type="ECO:0000256" key="5">
    <source>
        <dbReference type="ARBA" id="ARBA00024195"/>
    </source>
</evidence>
<dbReference type="FunFam" id="2.40.10.10:FF:000002">
    <property type="entry name" value="Transmembrane protease serine"/>
    <property type="match status" value="1"/>
</dbReference>
<proteinExistence type="inferred from homology"/>
<name>A0A814IL47_9BILA</name>
<dbReference type="InterPro" id="IPR033116">
    <property type="entry name" value="TRYPSIN_SER"/>
</dbReference>
<keyword evidence="10" id="KW-1185">Reference proteome</keyword>
<evidence type="ECO:0000313" key="8">
    <source>
        <dbReference type="EMBL" id="CAF1025406.1"/>
    </source>
</evidence>
<dbReference type="PROSITE" id="PS50240">
    <property type="entry name" value="TRYPSIN_DOM"/>
    <property type="match status" value="1"/>
</dbReference>
<keyword evidence="3" id="KW-0720">Serine protease</keyword>
<dbReference type="GO" id="GO:0005615">
    <property type="term" value="C:extracellular space"/>
    <property type="evidence" value="ECO:0007669"/>
    <property type="project" value="TreeGrafter"/>
</dbReference>
<keyword evidence="6" id="KW-0472">Membrane</keyword>
<comment type="caution">
    <text evidence="8">The sequence shown here is derived from an EMBL/GenBank/DDBJ whole genome shotgun (WGS) entry which is preliminary data.</text>
</comment>
<dbReference type="EMBL" id="CAJNOM010000099">
    <property type="protein sequence ID" value="CAF1045671.1"/>
    <property type="molecule type" value="Genomic_DNA"/>
</dbReference>
<dbReference type="PANTHER" id="PTHR24264">
    <property type="entry name" value="TRYPSIN-RELATED"/>
    <property type="match status" value="1"/>
</dbReference>
<evidence type="ECO:0000256" key="6">
    <source>
        <dbReference type="SAM" id="Phobius"/>
    </source>
</evidence>
<dbReference type="OrthoDB" id="10059102at2759"/>
<feature type="domain" description="Peptidase S1" evidence="7">
    <location>
        <begin position="1"/>
        <end position="119"/>
    </location>
</feature>
<comment type="similarity">
    <text evidence="5">Belongs to the peptidase S1 family. CLIP subfamily.</text>
</comment>
<feature type="transmembrane region" description="Helical" evidence="6">
    <location>
        <begin position="145"/>
        <end position="162"/>
    </location>
</feature>
<protein>
    <recommendedName>
        <fullName evidence="7">Peptidase S1 domain-containing protein</fullName>
    </recommendedName>
</protein>
<dbReference type="InterPro" id="IPR009003">
    <property type="entry name" value="Peptidase_S1_PA"/>
</dbReference>
<keyword evidence="4" id="KW-1015">Disulfide bond</keyword>
<dbReference type="SMART" id="SM00020">
    <property type="entry name" value="Tryp_SPc"/>
    <property type="match status" value="1"/>
</dbReference>
<evidence type="ECO:0000256" key="1">
    <source>
        <dbReference type="ARBA" id="ARBA00022670"/>
    </source>
</evidence>
<evidence type="ECO:0000259" key="7">
    <source>
        <dbReference type="PROSITE" id="PS50240"/>
    </source>
</evidence>
<keyword evidence="2" id="KW-0378">Hydrolase</keyword>
<reference evidence="8" key="1">
    <citation type="submission" date="2021-02" db="EMBL/GenBank/DDBJ databases">
        <authorList>
            <person name="Nowell W R."/>
        </authorList>
    </citation>
    <scope>NUCLEOTIDE SEQUENCE</scope>
</reference>
<dbReference type="Pfam" id="PF00089">
    <property type="entry name" value="Trypsin"/>
    <property type="match status" value="1"/>
</dbReference>
<keyword evidence="6" id="KW-0812">Transmembrane</keyword>
<dbReference type="AlphaFoldDB" id="A0A814IL47"/>
<sequence>MLMDNTELIAVGWGTTYENSEHASDSLRQVTLTAINSSSSLCTSIAHDMTTHLCAGTIPYSGKDTCQGDSGGPLMIFNNDKQWEIQGVTSYGEGCGRRYTSGVYTRVGYYLDWINQTIESNPATTTTTTTTTATTKRTNALSKVIIRKVDVLLIYFLVFLIFN</sequence>
<evidence type="ECO:0000313" key="9">
    <source>
        <dbReference type="EMBL" id="CAF1045671.1"/>
    </source>
</evidence>
<dbReference type="Proteomes" id="UP000663832">
    <property type="component" value="Unassembled WGS sequence"/>
</dbReference>
<dbReference type="InterPro" id="IPR043504">
    <property type="entry name" value="Peptidase_S1_PA_chymotrypsin"/>
</dbReference>
<evidence type="ECO:0000313" key="11">
    <source>
        <dbReference type="Proteomes" id="UP000663877"/>
    </source>
</evidence>
<dbReference type="EMBL" id="CAJNOI010000082">
    <property type="protein sequence ID" value="CAF1025406.1"/>
    <property type="molecule type" value="Genomic_DNA"/>
</dbReference>
<gene>
    <name evidence="8" type="ORF">BJG266_LOCUS17232</name>
    <name evidence="9" type="ORF">QVE165_LOCUS17324</name>
</gene>
<keyword evidence="1" id="KW-0645">Protease</keyword>
<dbReference type="GO" id="GO:0006508">
    <property type="term" value="P:proteolysis"/>
    <property type="evidence" value="ECO:0007669"/>
    <property type="project" value="UniProtKB-KW"/>
</dbReference>
<evidence type="ECO:0000313" key="10">
    <source>
        <dbReference type="Proteomes" id="UP000663832"/>
    </source>
</evidence>
<accession>A0A814IL47</accession>
<dbReference type="GO" id="GO:0004252">
    <property type="term" value="F:serine-type endopeptidase activity"/>
    <property type="evidence" value="ECO:0007669"/>
    <property type="project" value="InterPro"/>
</dbReference>
<dbReference type="InterPro" id="IPR050127">
    <property type="entry name" value="Serine_Proteases_S1"/>
</dbReference>
<organism evidence="8 11">
    <name type="scientific">Adineta steineri</name>
    <dbReference type="NCBI Taxonomy" id="433720"/>
    <lineage>
        <taxon>Eukaryota</taxon>
        <taxon>Metazoa</taxon>
        <taxon>Spiralia</taxon>
        <taxon>Gnathifera</taxon>
        <taxon>Rotifera</taxon>
        <taxon>Eurotatoria</taxon>
        <taxon>Bdelloidea</taxon>
        <taxon>Adinetida</taxon>
        <taxon>Adinetidae</taxon>
        <taxon>Adineta</taxon>
    </lineage>
</organism>
<dbReference type="InterPro" id="IPR001254">
    <property type="entry name" value="Trypsin_dom"/>
</dbReference>
<keyword evidence="6" id="KW-1133">Transmembrane helix</keyword>
<evidence type="ECO:0000256" key="3">
    <source>
        <dbReference type="ARBA" id="ARBA00022825"/>
    </source>
</evidence>
<evidence type="ECO:0000256" key="2">
    <source>
        <dbReference type="ARBA" id="ARBA00022801"/>
    </source>
</evidence>
<dbReference type="PANTHER" id="PTHR24264:SF54">
    <property type="entry name" value="PEPTIDASE S1 DOMAIN-CONTAINING PROTEIN"/>
    <property type="match status" value="1"/>
</dbReference>
<dbReference type="Proteomes" id="UP000663877">
    <property type="component" value="Unassembled WGS sequence"/>
</dbReference>
<evidence type="ECO:0000256" key="4">
    <source>
        <dbReference type="ARBA" id="ARBA00023157"/>
    </source>
</evidence>
<dbReference type="PROSITE" id="PS00135">
    <property type="entry name" value="TRYPSIN_SER"/>
    <property type="match status" value="1"/>
</dbReference>
<dbReference type="SUPFAM" id="SSF50494">
    <property type="entry name" value="Trypsin-like serine proteases"/>
    <property type="match status" value="1"/>
</dbReference>
<dbReference type="Gene3D" id="2.40.10.10">
    <property type="entry name" value="Trypsin-like serine proteases"/>
    <property type="match status" value="1"/>
</dbReference>